<dbReference type="GO" id="GO:0031267">
    <property type="term" value="F:small GTPase binding"/>
    <property type="evidence" value="ECO:0007669"/>
    <property type="project" value="InterPro"/>
</dbReference>
<dbReference type="Gene3D" id="1.25.10.10">
    <property type="entry name" value="Leucine-rich Repeat Variant"/>
    <property type="match status" value="1"/>
</dbReference>
<feature type="region of interest" description="Disordered" evidence="6">
    <location>
        <begin position="343"/>
        <end position="372"/>
    </location>
</feature>
<keyword evidence="9" id="KW-1185">Reference proteome</keyword>
<proteinExistence type="predicted"/>
<feature type="compositionally biased region" description="Basic and acidic residues" evidence="6">
    <location>
        <begin position="351"/>
        <end position="362"/>
    </location>
</feature>
<keyword evidence="2" id="KW-0813">Transport</keyword>
<dbReference type="PROSITE" id="PS50166">
    <property type="entry name" value="IMPORTIN_B_NT"/>
    <property type="match status" value="1"/>
</dbReference>
<dbReference type="PANTHER" id="PTHR10527">
    <property type="entry name" value="IMPORTIN BETA"/>
    <property type="match status" value="1"/>
</dbReference>
<evidence type="ECO:0000259" key="7">
    <source>
        <dbReference type="PROSITE" id="PS50166"/>
    </source>
</evidence>
<gene>
    <name evidence="8" type="ORF">X943_001252</name>
</gene>
<name>A0AAD9GH94_BABDI</name>
<keyword evidence="5" id="KW-0653">Protein transport</keyword>
<organism evidence="8 9">
    <name type="scientific">Babesia divergens</name>
    <dbReference type="NCBI Taxonomy" id="32595"/>
    <lineage>
        <taxon>Eukaryota</taxon>
        <taxon>Sar</taxon>
        <taxon>Alveolata</taxon>
        <taxon>Apicomplexa</taxon>
        <taxon>Aconoidasida</taxon>
        <taxon>Piroplasmida</taxon>
        <taxon>Babesiidae</taxon>
        <taxon>Babesia</taxon>
    </lineage>
</organism>
<dbReference type="GO" id="GO:0005737">
    <property type="term" value="C:cytoplasm"/>
    <property type="evidence" value="ECO:0007669"/>
    <property type="project" value="UniProtKB-SubCell"/>
</dbReference>
<evidence type="ECO:0000313" key="9">
    <source>
        <dbReference type="Proteomes" id="UP001195914"/>
    </source>
</evidence>
<dbReference type="EMBL" id="JAHBMH010000024">
    <property type="protein sequence ID" value="KAK1938444.1"/>
    <property type="molecule type" value="Genomic_DNA"/>
</dbReference>
<dbReference type="InterPro" id="IPR040122">
    <property type="entry name" value="Importin_beta"/>
</dbReference>
<dbReference type="Proteomes" id="UP001195914">
    <property type="component" value="Unassembled WGS sequence"/>
</dbReference>
<dbReference type="AlphaFoldDB" id="A0AAD9GH94"/>
<feature type="domain" description="Importin N-terminal" evidence="7">
    <location>
        <begin position="56"/>
        <end position="92"/>
    </location>
</feature>
<keyword evidence="4" id="KW-0677">Repeat</keyword>
<evidence type="ECO:0000256" key="5">
    <source>
        <dbReference type="ARBA" id="ARBA00022927"/>
    </source>
</evidence>
<reference evidence="8" key="2">
    <citation type="submission" date="2021-05" db="EMBL/GenBank/DDBJ databases">
        <authorList>
            <person name="Pain A."/>
        </authorList>
    </citation>
    <scope>NUCLEOTIDE SEQUENCE</scope>
    <source>
        <strain evidence="8">1802A</strain>
    </source>
</reference>
<evidence type="ECO:0000256" key="4">
    <source>
        <dbReference type="ARBA" id="ARBA00022737"/>
    </source>
</evidence>
<evidence type="ECO:0000256" key="3">
    <source>
        <dbReference type="ARBA" id="ARBA00022490"/>
    </source>
</evidence>
<dbReference type="InterPro" id="IPR001494">
    <property type="entry name" value="Importin-beta_N"/>
</dbReference>
<dbReference type="SUPFAM" id="SSF48371">
    <property type="entry name" value="ARM repeat"/>
    <property type="match status" value="1"/>
</dbReference>
<dbReference type="InterPro" id="IPR016024">
    <property type="entry name" value="ARM-type_fold"/>
</dbReference>
<comment type="subcellular location">
    <subcellularLocation>
        <location evidence="1">Cytoplasm</location>
    </subcellularLocation>
</comment>
<comment type="caution">
    <text evidence="8">The sequence shown here is derived from an EMBL/GenBank/DDBJ whole genome shotgun (WGS) entry which is preliminary data.</text>
</comment>
<protein>
    <submittedName>
        <fullName evidence="8">Transportin</fullName>
    </submittedName>
</protein>
<dbReference type="InterPro" id="IPR011989">
    <property type="entry name" value="ARM-like"/>
</dbReference>
<dbReference type="GO" id="GO:0006606">
    <property type="term" value="P:protein import into nucleus"/>
    <property type="evidence" value="ECO:0007669"/>
    <property type="project" value="InterPro"/>
</dbReference>
<accession>A0AAD9GH94</accession>
<evidence type="ECO:0000256" key="1">
    <source>
        <dbReference type="ARBA" id="ARBA00004496"/>
    </source>
</evidence>
<evidence type="ECO:0000313" key="8">
    <source>
        <dbReference type="EMBL" id="KAK1938444.1"/>
    </source>
</evidence>
<dbReference type="Pfam" id="PF03810">
    <property type="entry name" value="IBN_N"/>
    <property type="match status" value="1"/>
</dbReference>
<evidence type="ECO:0000256" key="6">
    <source>
        <dbReference type="SAM" id="MobiDB-lite"/>
    </source>
</evidence>
<dbReference type="Pfam" id="PF13513">
    <property type="entry name" value="HEAT_EZ"/>
    <property type="match status" value="1"/>
</dbReference>
<reference evidence="8" key="1">
    <citation type="journal article" date="2014" name="Nucleic Acids Res.">
        <title>The evolutionary dynamics of variant antigen genes in Babesia reveal a history of genomic innovation underlying host-parasite interaction.</title>
        <authorList>
            <person name="Jackson A.P."/>
            <person name="Otto T.D."/>
            <person name="Darby A."/>
            <person name="Ramaprasad A."/>
            <person name="Xia D."/>
            <person name="Echaide I.E."/>
            <person name="Farber M."/>
            <person name="Gahlot S."/>
            <person name="Gamble J."/>
            <person name="Gupta D."/>
            <person name="Gupta Y."/>
            <person name="Jackson L."/>
            <person name="Malandrin L."/>
            <person name="Malas T.B."/>
            <person name="Moussa E."/>
            <person name="Nair M."/>
            <person name="Reid A.J."/>
            <person name="Sanders M."/>
            <person name="Sharma J."/>
            <person name="Tracey A."/>
            <person name="Quail M.A."/>
            <person name="Weir W."/>
            <person name="Wastling J.M."/>
            <person name="Hall N."/>
            <person name="Willadsen P."/>
            <person name="Lingelbach K."/>
            <person name="Shiels B."/>
            <person name="Tait A."/>
            <person name="Berriman M."/>
            <person name="Allred D.R."/>
            <person name="Pain A."/>
        </authorList>
    </citation>
    <scope>NUCLEOTIDE SEQUENCE</scope>
    <source>
        <strain evidence="8">1802A</strain>
    </source>
</reference>
<keyword evidence="3" id="KW-0963">Cytoplasm</keyword>
<sequence length="913" mass="101838">MAGPSEELYIQLINVLESSDRPDTQTQKQVTDFISTLEATQSDCVLYYLQAALTASALHVRQMAALCLKKAINVRWASLSPEVKRRLKEGLISGIQIDDSDVRKTFGAAFVALFAVEGYDHWPEAPGLLLKLVTDSPNDVIRETAGSTLLMLIEDMTSREHYGDDHLHGGLVSEALANFVAKDLLPRVLELASNHPGSLVFACRMLSALMDSGIGSVALFDDYFLCFWNLLGTVASNRDPSVRNCVLRGMSKTWDRHPMTLLDSSRAVFSFVTECTGDSSDHTVQLEALYFWSHILKHRMEEPLRLRLVTNLREHLAALIPVLMEHTKYTSWDYMSMDETHFEEDNASIPDRPEDVPPRPEGDMGSDDDESATWGTNWTVRKGSALALDYISQVFGQDQEILVFMLDLIEKRLGNNEDWEVRESAVLVLGAIARGCSFGMTPYLPKVIEYLIELTHHRKPLLRSIACWCLSRFAGWTCHEKNEKEWMERVLKAVLTRVVDSNKRVQEAACSALASFIEDSGSQLTQFLEIIIEVLVKAFTCYQARNLMILYDAVGTLAQMMGDVIPNSPYGIYLMQPIIQALGNTETHSPQYLALMECVSSMVQCWDVMYADYAELTLKRAMTAVFEILNDAKTYEVTDGATCPPRWDVIGCSLDVISAVASVLQDKANLFVSQISITLDANAAKELGIDRQQVGVVDMLTLCCRCQVPGVLQGAFALVGDLGWHCSTSITTDALLACLSYHVLNPVRSVCNNVCWALGVLTQSPVGKQKLEPYFCDLMVKLIQLLSREGDFILLQNVSITVGRFAFAYPEATAPLVPEFIHPWLQCISRIRNDKEKEVALCGVSNAVLHNAGVSGEALLELLRALLAFPPWSSQLEGYLRIIAQRLSQHVECWRALGEDAHNKLNERLSTRN</sequence>
<evidence type="ECO:0000256" key="2">
    <source>
        <dbReference type="ARBA" id="ARBA00022448"/>
    </source>
</evidence>